<comment type="caution">
    <text evidence="1">The sequence shown here is derived from an EMBL/GenBank/DDBJ whole genome shotgun (WGS) entry which is preliminary data.</text>
</comment>
<evidence type="ECO:0000313" key="1">
    <source>
        <dbReference type="EMBL" id="MBI6649161.1"/>
    </source>
</evidence>
<dbReference type="RefSeq" id="WP_198717205.1">
    <property type="nucleotide sequence ID" value="NZ_JAEILD010000039.1"/>
</dbReference>
<gene>
    <name evidence="1" type="ORF">YA0849_09095</name>
</gene>
<name>A0ABS0VCD6_PSEVE</name>
<organism evidence="1 2">
    <name type="scientific">Pseudomonas veronii</name>
    <dbReference type="NCBI Taxonomy" id="76761"/>
    <lineage>
        <taxon>Bacteria</taxon>
        <taxon>Pseudomonadati</taxon>
        <taxon>Pseudomonadota</taxon>
        <taxon>Gammaproteobacteria</taxon>
        <taxon>Pseudomonadales</taxon>
        <taxon>Pseudomonadaceae</taxon>
        <taxon>Pseudomonas</taxon>
    </lineage>
</organism>
<dbReference type="EMBL" id="JAEILD010000039">
    <property type="protein sequence ID" value="MBI6649161.1"/>
    <property type="molecule type" value="Genomic_DNA"/>
</dbReference>
<sequence>MRRLTWAVDGYGRRTICHHDLTDFPCGIACPVSPEHFWELMDLLEEQWSDE</sequence>
<evidence type="ECO:0000313" key="2">
    <source>
        <dbReference type="Proteomes" id="UP000614123"/>
    </source>
</evidence>
<accession>A0ABS0VCD6</accession>
<proteinExistence type="predicted"/>
<dbReference type="Proteomes" id="UP000614123">
    <property type="component" value="Unassembled WGS sequence"/>
</dbReference>
<reference evidence="1 2" key="1">
    <citation type="submission" date="2020-12" db="EMBL/GenBank/DDBJ databases">
        <title>Comparative genomic insights into the epidemiology and virulence of plant pathogenic Pseudomonads from Turkey.</title>
        <authorList>
            <person name="Dillon M."/>
            <person name="Ruiz-Bedoya T."/>
            <person name="Bendalovic-Torma C."/>
            <person name="Guttman K.M."/>
            <person name="Kwak H."/>
            <person name="Middleton M.A."/>
            <person name="Wang P.W."/>
            <person name="Horuz S."/>
            <person name="Aysan Y."/>
            <person name="Guttman D.S."/>
        </authorList>
    </citation>
    <scope>NUCLEOTIDE SEQUENCE [LARGE SCALE GENOMIC DNA]</scope>
    <source>
        <strain evidence="1 2">S4_EA_3a</strain>
    </source>
</reference>
<keyword evidence="2" id="KW-1185">Reference proteome</keyword>
<protein>
    <submittedName>
        <fullName evidence="1">Uncharacterized protein</fullName>
    </submittedName>
</protein>